<protein>
    <recommendedName>
        <fullName evidence="5">Trimethylamine methyltransferase</fullName>
    </recommendedName>
</protein>
<name>A0A0F8YSK4_9ZZZZ</name>
<feature type="non-terminal residue" evidence="4">
    <location>
        <position position="341"/>
    </location>
</feature>
<organism evidence="4">
    <name type="scientific">marine sediment metagenome</name>
    <dbReference type="NCBI Taxonomy" id="412755"/>
    <lineage>
        <taxon>unclassified sequences</taxon>
        <taxon>metagenomes</taxon>
        <taxon>ecological metagenomes</taxon>
    </lineage>
</organism>
<evidence type="ECO:0008006" key="5">
    <source>
        <dbReference type="Google" id="ProtNLM"/>
    </source>
</evidence>
<gene>
    <name evidence="4" type="ORF">LCGC14_3119580</name>
</gene>
<proteinExistence type="inferred from homology"/>
<comment type="caution">
    <text evidence="4">The sequence shown here is derived from an EMBL/GenBank/DDBJ whole genome shotgun (WGS) entry which is preliminary data.</text>
</comment>
<dbReference type="Pfam" id="PF06253">
    <property type="entry name" value="MTTB"/>
    <property type="match status" value="1"/>
</dbReference>
<evidence type="ECO:0000256" key="1">
    <source>
        <dbReference type="ARBA" id="ARBA00007137"/>
    </source>
</evidence>
<keyword evidence="3" id="KW-0808">Transferase</keyword>
<dbReference type="GO" id="GO:0008168">
    <property type="term" value="F:methyltransferase activity"/>
    <property type="evidence" value="ECO:0007669"/>
    <property type="project" value="UniProtKB-KW"/>
</dbReference>
<dbReference type="GO" id="GO:0032259">
    <property type="term" value="P:methylation"/>
    <property type="evidence" value="ECO:0007669"/>
    <property type="project" value="UniProtKB-KW"/>
</dbReference>
<evidence type="ECO:0000256" key="3">
    <source>
        <dbReference type="ARBA" id="ARBA00022679"/>
    </source>
</evidence>
<dbReference type="InterPro" id="IPR038601">
    <property type="entry name" value="MttB-like_sf"/>
</dbReference>
<dbReference type="Gene3D" id="3.20.20.480">
    <property type="entry name" value="Trimethylamine methyltransferase-like"/>
    <property type="match status" value="1"/>
</dbReference>
<dbReference type="InterPro" id="IPR010426">
    <property type="entry name" value="MTTB_MeTrfase"/>
</dbReference>
<dbReference type="GO" id="GO:0015948">
    <property type="term" value="P:methanogenesis"/>
    <property type="evidence" value="ECO:0007669"/>
    <property type="project" value="InterPro"/>
</dbReference>
<feature type="non-terminal residue" evidence="4">
    <location>
        <position position="1"/>
    </location>
</feature>
<dbReference type="AlphaFoldDB" id="A0A0F8YSK4"/>
<sequence>KALNEAKYLLPDYIKNNWIVSAGAHQTKLFDLDTGKIRESTLNDLVDMIKLGDSFDTVGSAPLVPLDMPYYVQEILMHKVAWEHSRYRANDMFEHDPKPTVECANYVYEMSRVAEKWFALGLYMISPRMFDRKELDIIYNFLDKGVPMWAGTMPIAGINAPITMKSAFVQSMFETFSCLTMLNLLNTKAYSYIQIIDSFVAHPFDMKYTTFVYGSAEDIRGGMDHIALNKYFNIPFSVKSLLTSGKEPDAHAAFEVSVFTLMAALAGARIFRCGGLLTSAEVYSAEMLVIVHEVIEYIKHLLEEEEFSEERLMVDEIAAVGPGQSFIGRTSTIQNFRKEYW</sequence>
<keyword evidence="2" id="KW-0489">Methyltransferase</keyword>
<comment type="similarity">
    <text evidence="1">Belongs to the trimethylamine methyltransferase family.</text>
</comment>
<dbReference type="EMBL" id="LAZR01067742">
    <property type="protein sequence ID" value="KKK50981.1"/>
    <property type="molecule type" value="Genomic_DNA"/>
</dbReference>
<reference evidence="4" key="1">
    <citation type="journal article" date="2015" name="Nature">
        <title>Complex archaea that bridge the gap between prokaryotes and eukaryotes.</title>
        <authorList>
            <person name="Spang A."/>
            <person name="Saw J.H."/>
            <person name="Jorgensen S.L."/>
            <person name="Zaremba-Niedzwiedzka K."/>
            <person name="Martijn J."/>
            <person name="Lind A.E."/>
            <person name="van Eijk R."/>
            <person name="Schleper C."/>
            <person name="Guy L."/>
            <person name="Ettema T.J."/>
        </authorList>
    </citation>
    <scope>NUCLEOTIDE SEQUENCE</scope>
</reference>
<accession>A0A0F8YSK4</accession>
<evidence type="ECO:0000313" key="4">
    <source>
        <dbReference type="EMBL" id="KKK50981.1"/>
    </source>
</evidence>
<evidence type="ECO:0000256" key="2">
    <source>
        <dbReference type="ARBA" id="ARBA00022603"/>
    </source>
</evidence>